<evidence type="ECO:0000256" key="6">
    <source>
        <dbReference type="ARBA" id="ARBA00022692"/>
    </source>
</evidence>
<keyword evidence="3 14" id="KW-0813">Transport</keyword>
<feature type="signal peptide" evidence="18">
    <location>
        <begin position="1"/>
        <end position="31"/>
    </location>
</feature>
<feature type="chain" id="PRO_5007399854" evidence="18">
    <location>
        <begin position="32"/>
        <end position="721"/>
    </location>
</feature>
<dbReference type="PROSITE" id="PS01156">
    <property type="entry name" value="TONB_DEPENDENT_REC_2"/>
    <property type="match status" value="1"/>
</dbReference>
<gene>
    <name evidence="21" type="ORF">P245_02950</name>
    <name evidence="22" type="ORF">P608_23900</name>
</gene>
<feature type="domain" description="TonB-dependent receptor plug" evidence="20">
    <location>
        <begin position="79"/>
        <end position="182"/>
    </location>
</feature>
<keyword evidence="4 14" id="KW-1134">Transmembrane beta strand</keyword>
<dbReference type="PROSITE" id="PS52016">
    <property type="entry name" value="TONB_DEPENDENT_REC_3"/>
    <property type="match status" value="1"/>
</dbReference>
<comment type="subcellular location">
    <subcellularLocation>
        <location evidence="1 14">Cell outer membrane</location>
        <topology evidence="1 14">Multi-pass membrane protein</topology>
    </subcellularLocation>
</comment>
<keyword evidence="11 14" id="KW-0472">Membrane</keyword>
<evidence type="ECO:0000256" key="1">
    <source>
        <dbReference type="ARBA" id="ARBA00004571"/>
    </source>
</evidence>
<accession>A0A0E3BNN6</accession>
<dbReference type="InterPro" id="IPR010105">
    <property type="entry name" value="TonB_sidphr_rcpt"/>
</dbReference>
<dbReference type="InterPro" id="IPR037066">
    <property type="entry name" value="Plug_dom_sf"/>
</dbReference>
<feature type="compositionally biased region" description="Polar residues" evidence="17">
    <location>
        <begin position="66"/>
        <end position="76"/>
    </location>
</feature>
<dbReference type="SUPFAM" id="SSF56935">
    <property type="entry name" value="Porins"/>
    <property type="match status" value="1"/>
</dbReference>
<evidence type="ECO:0000256" key="2">
    <source>
        <dbReference type="ARBA" id="ARBA00009810"/>
    </source>
</evidence>
<dbReference type="CDD" id="cd01347">
    <property type="entry name" value="ligand_gated_channel"/>
    <property type="match status" value="1"/>
</dbReference>
<dbReference type="Pfam" id="PF07715">
    <property type="entry name" value="Plug"/>
    <property type="match status" value="1"/>
</dbReference>
<evidence type="ECO:0000256" key="17">
    <source>
        <dbReference type="SAM" id="MobiDB-lite"/>
    </source>
</evidence>
<organism evidence="22 23">
    <name type="scientific">Comamonas thiooxydans</name>
    <dbReference type="NCBI Taxonomy" id="363952"/>
    <lineage>
        <taxon>Bacteria</taxon>
        <taxon>Pseudomonadati</taxon>
        <taxon>Pseudomonadota</taxon>
        <taxon>Betaproteobacteria</taxon>
        <taxon>Burkholderiales</taxon>
        <taxon>Comamonadaceae</taxon>
        <taxon>Comamonas</taxon>
    </lineage>
</organism>
<keyword evidence="10 16" id="KW-0798">TonB box</keyword>
<evidence type="ECO:0000256" key="10">
    <source>
        <dbReference type="ARBA" id="ARBA00023077"/>
    </source>
</evidence>
<comment type="similarity">
    <text evidence="2 14 16">Belongs to the TonB-dependent receptor family.</text>
</comment>
<evidence type="ECO:0000256" key="18">
    <source>
        <dbReference type="SAM" id="SignalP"/>
    </source>
</evidence>
<dbReference type="InterPro" id="IPR000531">
    <property type="entry name" value="Beta-barrel_TonB"/>
</dbReference>
<dbReference type="InterPro" id="IPR039426">
    <property type="entry name" value="TonB-dep_rcpt-like"/>
</dbReference>
<feature type="short sequence motif" description="TonB C-terminal box" evidence="15">
    <location>
        <begin position="704"/>
        <end position="721"/>
    </location>
</feature>
<dbReference type="AlphaFoldDB" id="A0A0E3BNN6"/>
<protein>
    <submittedName>
        <fullName evidence="22">TonB-denpendent receptor</fullName>
    </submittedName>
</protein>
<feature type="domain" description="TonB-dependent receptor-like beta-barrel" evidence="19">
    <location>
        <begin position="289"/>
        <end position="687"/>
    </location>
</feature>
<dbReference type="PANTHER" id="PTHR32552:SF84">
    <property type="entry name" value="TONB-DEPENDENT RECEPTOR-RELATED"/>
    <property type="match status" value="1"/>
</dbReference>
<evidence type="ECO:0000256" key="3">
    <source>
        <dbReference type="ARBA" id="ARBA00022448"/>
    </source>
</evidence>
<keyword evidence="6 14" id="KW-0812">Transmembrane</keyword>
<keyword evidence="12 22" id="KW-0675">Receptor</keyword>
<evidence type="ECO:0000256" key="11">
    <source>
        <dbReference type="ARBA" id="ARBA00023136"/>
    </source>
</evidence>
<keyword evidence="13 14" id="KW-0998">Cell outer membrane</keyword>
<evidence type="ECO:0000256" key="13">
    <source>
        <dbReference type="ARBA" id="ARBA00023237"/>
    </source>
</evidence>
<keyword evidence="7 18" id="KW-0732">Signal</keyword>
<sequence length="721" mass="78323">MHAGWSVLADDMKSFALPAALIGLAPALTLAAEPSANSSSPSTFSSAAQLPTVQVTDNAPGGLGLSQPTTSGSRTGIATRDLPASLDYVDEQTWQERGDSRMADIIGRTVGMTPLSATSYSSLSFSTRGFTGTNSVGIAEDGVRLSVASSTTPYPANSWGYERVEVLRGPASIVYGTGTVGATANVVRKQPSKETVREVLVGAGSHGTAKLGLGMGGALSDTLSYRLDAYGHHTNGEHDMSRASGGKLMSTLRWQPTAALRMELLADVSDEKPARYFGTPTVNGAIVPELLGRNFNTADSDIRIKDKRVRARAQYQVNDWLSVSNELYHFKADRYWRNIEAYSYNPSKQQVTLGDYLELAHDLAQTGNRLETTIQAGAHKVVAGWEVSRARFNFARNDYAGSATIGVNEPSLGYWPNTSPMLPSYRTQATTHDFYAEDAWTLTDKWLLLAGIRRALTDFERNDLVGSGSFDKRLTGTAWRLGLTHKLSAQTSLYGQLSQGHDPVTNVLTLNLGNSPFKLTTARQIELGLKQQFAQGQGEWTAAAYRIEKKDIITREPNNALLSVQGGKQSSQGLELSAVMRLSPNWRLEGNYAFVDAKYDQLIEAGGADRSGKRPTNVARNTANLWAHYTTHSTLGRWQASLGARAVGSRFADNANTARSGGYTVWDAALSWRPQPHSTYRLTLRNLTDKLYTYSAVSSARASQAYPGEGRRVDLTAEFTF</sequence>
<dbReference type="GO" id="GO:0015344">
    <property type="term" value="F:siderophore uptake transmembrane transporter activity"/>
    <property type="evidence" value="ECO:0007669"/>
    <property type="project" value="TreeGrafter"/>
</dbReference>
<evidence type="ECO:0000313" key="24">
    <source>
        <dbReference type="Proteomes" id="UP000029567"/>
    </source>
</evidence>
<keyword evidence="23" id="KW-1185">Reference proteome</keyword>
<evidence type="ECO:0000256" key="9">
    <source>
        <dbReference type="ARBA" id="ARBA00023065"/>
    </source>
</evidence>
<evidence type="ECO:0000313" key="23">
    <source>
        <dbReference type="Proteomes" id="UP000029549"/>
    </source>
</evidence>
<name>A0A0E3BNN6_9BURK</name>
<dbReference type="InterPro" id="IPR012910">
    <property type="entry name" value="Plug_dom"/>
</dbReference>
<evidence type="ECO:0000256" key="8">
    <source>
        <dbReference type="ARBA" id="ARBA00023004"/>
    </source>
</evidence>
<evidence type="ECO:0000256" key="5">
    <source>
        <dbReference type="ARBA" id="ARBA00022496"/>
    </source>
</evidence>
<evidence type="ECO:0000256" key="4">
    <source>
        <dbReference type="ARBA" id="ARBA00022452"/>
    </source>
</evidence>
<evidence type="ECO:0000256" key="7">
    <source>
        <dbReference type="ARBA" id="ARBA00022729"/>
    </source>
</evidence>
<keyword evidence="8" id="KW-0408">Iron</keyword>
<dbReference type="GO" id="GO:0009279">
    <property type="term" value="C:cell outer membrane"/>
    <property type="evidence" value="ECO:0007669"/>
    <property type="project" value="UniProtKB-SubCell"/>
</dbReference>
<evidence type="ECO:0000313" key="21">
    <source>
        <dbReference type="EMBL" id="KGH00339.1"/>
    </source>
</evidence>
<evidence type="ECO:0000259" key="19">
    <source>
        <dbReference type="Pfam" id="PF00593"/>
    </source>
</evidence>
<evidence type="ECO:0000256" key="16">
    <source>
        <dbReference type="RuleBase" id="RU003357"/>
    </source>
</evidence>
<evidence type="ECO:0000259" key="20">
    <source>
        <dbReference type="Pfam" id="PF07715"/>
    </source>
</evidence>
<dbReference type="Gene3D" id="2.170.130.10">
    <property type="entry name" value="TonB-dependent receptor, plug domain"/>
    <property type="match status" value="1"/>
</dbReference>
<evidence type="ECO:0000313" key="22">
    <source>
        <dbReference type="EMBL" id="KGH04581.1"/>
    </source>
</evidence>
<keyword evidence="5" id="KW-0410">Iron transport</keyword>
<dbReference type="InterPro" id="IPR036942">
    <property type="entry name" value="Beta-barrel_TonB_sf"/>
</dbReference>
<dbReference type="GO" id="GO:0038023">
    <property type="term" value="F:signaling receptor activity"/>
    <property type="evidence" value="ECO:0007669"/>
    <property type="project" value="InterPro"/>
</dbReference>
<feature type="region of interest" description="Disordered" evidence="17">
    <location>
        <begin position="55"/>
        <end position="78"/>
    </location>
</feature>
<evidence type="ECO:0000256" key="12">
    <source>
        <dbReference type="ARBA" id="ARBA00023170"/>
    </source>
</evidence>
<dbReference type="NCBIfam" id="TIGR01783">
    <property type="entry name" value="TonB-siderophor"/>
    <property type="match status" value="1"/>
</dbReference>
<dbReference type="InterPro" id="IPR010917">
    <property type="entry name" value="TonB_rcpt_CS"/>
</dbReference>
<evidence type="ECO:0000256" key="15">
    <source>
        <dbReference type="PROSITE-ProRule" id="PRU10144"/>
    </source>
</evidence>
<dbReference type="EMBL" id="AWTP01000155">
    <property type="protein sequence ID" value="KGH04581.1"/>
    <property type="molecule type" value="Genomic_DNA"/>
</dbReference>
<dbReference type="EMBL" id="AWTN01000002">
    <property type="protein sequence ID" value="KGH00339.1"/>
    <property type="molecule type" value="Genomic_DNA"/>
</dbReference>
<dbReference type="Pfam" id="PF00593">
    <property type="entry name" value="TonB_dep_Rec_b-barrel"/>
    <property type="match status" value="1"/>
</dbReference>
<proteinExistence type="inferred from homology"/>
<dbReference type="Gene3D" id="2.40.170.20">
    <property type="entry name" value="TonB-dependent receptor, beta-barrel domain"/>
    <property type="match status" value="1"/>
</dbReference>
<comment type="caution">
    <text evidence="22">The sequence shown here is derived from an EMBL/GenBank/DDBJ whole genome shotgun (WGS) entry which is preliminary data.</text>
</comment>
<dbReference type="PANTHER" id="PTHR32552">
    <property type="entry name" value="FERRICHROME IRON RECEPTOR-RELATED"/>
    <property type="match status" value="1"/>
</dbReference>
<dbReference type="Proteomes" id="UP000029549">
    <property type="component" value="Unassembled WGS sequence"/>
</dbReference>
<reference evidence="23 24" key="1">
    <citation type="submission" date="2013-09" db="EMBL/GenBank/DDBJ databases">
        <title>High correlation between genotypes and phenotypes of environmental bacteria Comamonas testosteroni strains.</title>
        <authorList>
            <person name="Liu L."/>
            <person name="Zhu W."/>
            <person name="Xia X."/>
            <person name="Xu B."/>
            <person name="Luo M."/>
            <person name="Wang G."/>
        </authorList>
    </citation>
    <scope>NUCLEOTIDE SEQUENCE [LARGE SCALE GENOMIC DNA]</scope>
    <source>
        <strain evidence="22 23">DF2</strain>
        <strain evidence="21 24">JL14</strain>
    </source>
</reference>
<evidence type="ECO:0000256" key="14">
    <source>
        <dbReference type="PROSITE-ProRule" id="PRU01360"/>
    </source>
</evidence>
<dbReference type="GO" id="GO:0015891">
    <property type="term" value="P:siderophore transport"/>
    <property type="evidence" value="ECO:0007669"/>
    <property type="project" value="InterPro"/>
</dbReference>
<keyword evidence="9" id="KW-0406">Ion transport</keyword>
<dbReference type="Proteomes" id="UP000029567">
    <property type="component" value="Unassembled WGS sequence"/>
</dbReference>